<feature type="domain" description="NAD-dependent epimerase/dehydratase" evidence="2">
    <location>
        <begin position="8"/>
        <end position="226"/>
    </location>
</feature>
<name>A0ABW1D9Z9_9ACTN</name>
<evidence type="ECO:0000259" key="2">
    <source>
        <dbReference type="Pfam" id="PF01370"/>
    </source>
</evidence>
<protein>
    <submittedName>
        <fullName evidence="3">NAD-dependent epimerase/dehydratase family protein</fullName>
    </submittedName>
</protein>
<gene>
    <name evidence="3" type="ORF">ACFPZ3_58435</name>
</gene>
<dbReference type="Pfam" id="PF01370">
    <property type="entry name" value="Epimerase"/>
    <property type="match status" value="1"/>
</dbReference>
<dbReference type="EMBL" id="JBHSPA010000096">
    <property type="protein sequence ID" value="MFC5833688.1"/>
    <property type="molecule type" value="Genomic_DNA"/>
</dbReference>
<evidence type="ECO:0000313" key="4">
    <source>
        <dbReference type="Proteomes" id="UP001596058"/>
    </source>
</evidence>
<comment type="similarity">
    <text evidence="1">Belongs to the NAD(P)-dependent epimerase/dehydratase family.</text>
</comment>
<dbReference type="Proteomes" id="UP001596058">
    <property type="component" value="Unassembled WGS sequence"/>
</dbReference>
<dbReference type="Gene3D" id="3.40.50.720">
    <property type="entry name" value="NAD(P)-binding Rossmann-like Domain"/>
    <property type="match status" value="1"/>
</dbReference>
<proteinExistence type="inferred from homology"/>
<dbReference type="SUPFAM" id="SSF51735">
    <property type="entry name" value="NAD(P)-binding Rossmann-fold domains"/>
    <property type="match status" value="1"/>
</dbReference>
<dbReference type="RefSeq" id="WP_379523110.1">
    <property type="nucleotide sequence ID" value="NZ_JBHSPA010000096.1"/>
</dbReference>
<sequence>MTWKGTRVLVTGASGFIGGHLATRLAALEAEVHAVSRGREKDGDIRWHQVDLRERQATAGLLGAVSPDVVFHLASEVNGARAPEMVPVTLAGNLLSTVNLLTAAVGQGCRMVLAGSIEEPRPGNGHAAAPSPYAMAKSAASGYADLYHRLWELPYTILRPSMVYGPAQRDTAKLVPYVTLALLRGEEPSLTSGAKVADWVYVDDVVEAFVAAAVDDRAIGRSFDVGTGVRTSVREVVELLYDITGTTARPGFGAVADRPLDIPQVADLGPALDLIGWRPTVELADGLRRTVAWYAERVS</sequence>
<accession>A0ABW1D9Z9</accession>
<dbReference type="PANTHER" id="PTHR43000">
    <property type="entry name" value="DTDP-D-GLUCOSE 4,6-DEHYDRATASE-RELATED"/>
    <property type="match status" value="1"/>
</dbReference>
<keyword evidence="4" id="KW-1185">Reference proteome</keyword>
<organism evidence="3 4">
    <name type="scientific">Nonomuraea insulae</name>
    <dbReference type="NCBI Taxonomy" id="1616787"/>
    <lineage>
        <taxon>Bacteria</taxon>
        <taxon>Bacillati</taxon>
        <taxon>Actinomycetota</taxon>
        <taxon>Actinomycetes</taxon>
        <taxon>Streptosporangiales</taxon>
        <taxon>Streptosporangiaceae</taxon>
        <taxon>Nonomuraea</taxon>
    </lineage>
</organism>
<evidence type="ECO:0000256" key="1">
    <source>
        <dbReference type="ARBA" id="ARBA00007637"/>
    </source>
</evidence>
<reference evidence="4" key="1">
    <citation type="journal article" date="2019" name="Int. J. Syst. Evol. Microbiol.">
        <title>The Global Catalogue of Microorganisms (GCM) 10K type strain sequencing project: providing services to taxonomists for standard genome sequencing and annotation.</title>
        <authorList>
            <consortium name="The Broad Institute Genomics Platform"/>
            <consortium name="The Broad Institute Genome Sequencing Center for Infectious Disease"/>
            <person name="Wu L."/>
            <person name="Ma J."/>
        </authorList>
    </citation>
    <scope>NUCLEOTIDE SEQUENCE [LARGE SCALE GENOMIC DNA]</scope>
    <source>
        <strain evidence="4">CCUG 53903</strain>
    </source>
</reference>
<evidence type="ECO:0000313" key="3">
    <source>
        <dbReference type="EMBL" id="MFC5833688.1"/>
    </source>
</evidence>
<dbReference type="InterPro" id="IPR036291">
    <property type="entry name" value="NAD(P)-bd_dom_sf"/>
</dbReference>
<dbReference type="InterPro" id="IPR001509">
    <property type="entry name" value="Epimerase_deHydtase"/>
</dbReference>
<comment type="caution">
    <text evidence="3">The sequence shown here is derived from an EMBL/GenBank/DDBJ whole genome shotgun (WGS) entry which is preliminary data.</text>
</comment>